<evidence type="ECO:0000256" key="7">
    <source>
        <dbReference type="SAM" id="Phobius"/>
    </source>
</evidence>
<feature type="transmembrane region" description="Helical" evidence="7">
    <location>
        <begin position="348"/>
        <end position="366"/>
    </location>
</feature>
<evidence type="ECO:0000256" key="2">
    <source>
        <dbReference type="ARBA" id="ARBA00022448"/>
    </source>
</evidence>
<feature type="transmembrane region" description="Helical" evidence="7">
    <location>
        <begin position="138"/>
        <end position="157"/>
    </location>
</feature>
<feature type="transmembrane region" description="Helical" evidence="7">
    <location>
        <begin position="372"/>
        <end position="394"/>
    </location>
</feature>
<sequence>MPRSDQRPSGTVLDGKVPRPGEPGVTRSAVTRAVMLGPAFVAAVAYVDPGNFATNFTAGAHYGHRLLWVVLVANVAGLFFQVLAAKLGVATGRDLMRLCRDRYPRPVAFGLWAQAEAVAVATDLAEIIGGALALHMLLGTPLLLGGVVTALVSFALLHHDRRGRRRFDWIVAGSLLGIAGAMLWLAVAARPGVSGLSSGLVPGFAGRESLVLAAGIIGATVMPHAVFLHSARSAERAGALRTAGILRAGHDERMVLRGVRFDVTVAMVLAGLVNAAMLVGGAHLAAGTGPLVETLEDVRDGLRTSLGGGVALAFCGALLISGLVSSSVGTYAGQVIMTGFLRRRLPLMVRRALTVLPALVVLAAGADPTAALVWSQVVLSFGLPFALVPLLLFTRDRGLMGSLVNRPVTTACGALAGAAIICLNLSLLLP</sequence>
<feature type="transmembrane region" description="Helical" evidence="7">
    <location>
        <begin position="406"/>
        <end position="429"/>
    </location>
</feature>
<feature type="transmembrane region" description="Helical" evidence="7">
    <location>
        <begin position="67"/>
        <end position="89"/>
    </location>
</feature>
<name>A0ABZ1LII3_9ACTN</name>
<dbReference type="Pfam" id="PF01566">
    <property type="entry name" value="Nramp"/>
    <property type="match status" value="1"/>
</dbReference>
<dbReference type="RefSeq" id="WP_406336814.1">
    <property type="nucleotide sequence ID" value="NZ_CP108188.1"/>
</dbReference>
<reference evidence="8 9" key="1">
    <citation type="submission" date="2022-10" db="EMBL/GenBank/DDBJ databases">
        <title>The complete genomes of actinobacterial strains from the NBC collection.</title>
        <authorList>
            <person name="Joergensen T.S."/>
            <person name="Alvarez Arevalo M."/>
            <person name="Sterndorff E.B."/>
            <person name="Faurdal D."/>
            <person name="Vuksanovic O."/>
            <person name="Mourched A.-S."/>
            <person name="Charusanti P."/>
            <person name="Shaw S."/>
            <person name="Blin K."/>
            <person name="Weber T."/>
        </authorList>
    </citation>
    <scope>NUCLEOTIDE SEQUENCE [LARGE SCALE GENOMIC DNA]</scope>
    <source>
        <strain evidence="8 9">NBC_00123</strain>
    </source>
</reference>
<evidence type="ECO:0000256" key="6">
    <source>
        <dbReference type="SAM" id="MobiDB-lite"/>
    </source>
</evidence>
<keyword evidence="4 7" id="KW-1133">Transmembrane helix</keyword>
<dbReference type="Proteomes" id="UP001622594">
    <property type="component" value="Chromosome"/>
</dbReference>
<evidence type="ECO:0000313" key="9">
    <source>
        <dbReference type="Proteomes" id="UP001622594"/>
    </source>
</evidence>
<proteinExistence type="predicted"/>
<accession>A0ABZ1LII3</accession>
<dbReference type="EMBL" id="CP108188">
    <property type="protein sequence ID" value="WTR74160.1"/>
    <property type="molecule type" value="Genomic_DNA"/>
</dbReference>
<dbReference type="PANTHER" id="PTHR11706">
    <property type="entry name" value="SOLUTE CARRIER PROTEIN FAMILY 11 MEMBER"/>
    <property type="match status" value="1"/>
</dbReference>
<evidence type="ECO:0000256" key="1">
    <source>
        <dbReference type="ARBA" id="ARBA00004141"/>
    </source>
</evidence>
<keyword evidence="2" id="KW-0813">Transport</keyword>
<evidence type="ECO:0000256" key="5">
    <source>
        <dbReference type="ARBA" id="ARBA00023136"/>
    </source>
</evidence>
<evidence type="ECO:0000313" key="8">
    <source>
        <dbReference type="EMBL" id="WTR74160.1"/>
    </source>
</evidence>
<feature type="transmembrane region" description="Helical" evidence="7">
    <location>
        <begin position="169"/>
        <end position="189"/>
    </location>
</feature>
<dbReference type="PANTHER" id="PTHR11706:SF33">
    <property type="entry name" value="NATURAL RESISTANCE-ASSOCIATED MACROPHAGE PROTEIN 2"/>
    <property type="match status" value="1"/>
</dbReference>
<dbReference type="InterPro" id="IPR001046">
    <property type="entry name" value="NRAMP_fam"/>
</dbReference>
<feature type="region of interest" description="Disordered" evidence="6">
    <location>
        <begin position="1"/>
        <end position="24"/>
    </location>
</feature>
<gene>
    <name evidence="8" type="ORF">OG814_35190</name>
</gene>
<feature type="transmembrane region" description="Helical" evidence="7">
    <location>
        <begin position="263"/>
        <end position="286"/>
    </location>
</feature>
<comment type="subcellular location">
    <subcellularLocation>
        <location evidence="1">Membrane</location>
        <topology evidence="1">Multi-pass membrane protein</topology>
    </subcellularLocation>
</comment>
<keyword evidence="9" id="KW-1185">Reference proteome</keyword>
<dbReference type="PRINTS" id="PR00447">
    <property type="entry name" value="NATRESASSCMP"/>
</dbReference>
<protein>
    <submittedName>
        <fullName evidence="8">Nramp family divalent metal transporter</fullName>
    </submittedName>
</protein>
<feature type="transmembrane region" description="Helical" evidence="7">
    <location>
        <begin position="209"/>
        <end position="228"/>
    </location>
</feature>
<evidence type="ECO:0000256" key="4">
    <source>
        <dbReference type="ARBA" id="ARBA00022989"/>
    </source>
</evidence>
<keyword evidence="3 7" id="KW-0812">Transmembrane</keyword>
<feature type="transmembrane region" description="Helical" evidence="7">
    <location>
        <begin position="306"/>
        <end position="328"/>
    </location>
</feature>
<keyword evidence="5 7" id="KW-0472">Membrane</keyword>
<dbReference type="NCBIfam" id="NF037982">
    <property type="entry name" value="Nramp_1"/>
    <property type="match status" value="1"/>
</dbReference>
<organism evidence="8 9">
    <name type="scientific">Streptomyces zaomyceticus</name>
    <dbReference type="NCBI Taxonomy" id="68286"/>
    <lineage>
        <taxon>Bacteria</taxon>
        <taxon>Bacillati</taxon>
        <taxon>Actinomycetota</taxon>
        <taxon>Actinomycetes</taxon>
        <taxon>Kitasatosporales</taxon>
        <taxon>Streptomycetaceae</taxon>
        <taxon>Streptomyces</taxon>
    </lineage>
</organism>
<dbReference type="NCBIfam" id="TIGR01197">
    <property type="entry name" value="nramp"/>
    <property type="match status" value="1"/>
</dbReference>
<evidence type="ECO:0000256" key="3">
    <source>
        <dbReference type="ARBA" id="ARBA00022692"/>
    </source>
</evidence>